<evidence type="ECO:0000256" key="5">
    <source>
        <dbReference type="ARBA" id="ARBA00022723"/>
    </source>
</evidence>
<evidence type="ECO:0000256" key="3">
    <source>
        <dbReference type="ARBA" id="ARBA00022617"/>
    </source>
</evidence>
<keyword evidence="7 10" id="KW-1133">Transmembrane helix</keyword>
<dbReference type="AlphaFoldDB" id="L0F3T6"/>
<dbReference type="HOGENOM" id="CLU_2000215_0_0_9"/>
<evidence type="ECO:0000256" key="10">
    <source>
        <dbReference type="SAM" id="Phobius"/>
    </source>
</evidence>
<dbReference type="GO" id="GO:0016020">
    <property type="term" value="C:membrane"/>
    <property type="evidence" value="ECO:0007669"/>
    <property type="project" value="UniProtKB-SubCell"/>
</dbReference>
<evidence type="ECO:0000256" key="2">
    <source>
        <dbReference type="ARBA" id="ARBA00022448"/>
    </source>
</evidence>
<keyword evidence="8" id="KW-0408">Iron</keyword>
<dbReference type="Gene3D" id="1.20.810.10">
    <property type="entry name" value="Cytochrome Bc1 Complex, Chain C"/>
    <property type="match status" value="1"/>
</dbReference>
<keyword evidence="5" id="KW-0479">Metal-binding</keyword>
<keyword evidence="9 10" id="KW-0472">Membrane</keyword>
<evidence type="ECO:0000256" key="1">
    <source>
        <dbReference type="ARBA" id="ARBA00004141"/>
    </source>
</evidence>
<dbReference type="RefSeq" id="WP_015260732.1">
    <property type="nucleotide sequence ID" value="NC_019903.1"/>
</dbReference>
<dbReference type="PROSITE" id="PS51003">
    <property type="entry name" value="CYTB_CTER"/>
    <property type="match status" value="1"/>
</dbReference>
<keyword evidence="3" id="KW-0349">Heme</keyword>
<dbReference type="GO" id="GO:0016491">
    <property type="term" value="F:oxidoreductase activity"/>
    <property type="evidence" value="ECO:0007669"/>
    <property type="project" value="InterPro"/>
</dbReference>
<evidence type="ECO:0000313" key="12">
    <source>
        <dbReference type="EMBL" id="AGA67725.1"/>
    </source>
</evidence>
<dbReference type="InterPro" id="IPR027387">
    <property type="entry name" value="Cytb/b6-like_sf"/>
</dbReference>
<evidence type="ECO:0000259" key="11">
    <source>
        <dbReference type="PROSITE" id="PS51003"/>
    </source>
</evidence>
<sequence length="131" mass="14753">MEVDKRKTIDKNVPFFPNHLTTEVAVALAVLGLVLFMAGVMPKELGPPANPVMTPSHILPDWYFLWMFGLLQLVPQMMGLLLPAILVMGVFLLPWLDRSSSRRPEARAWIIIGTEITLILMVILSYVALHF</sequence>
<dbReference type="STRING" id="871963.Desdi_0165"/>
<feature type="transmembrane region" description="Helical" evidence="10">
    <location>
        <begin position="63"/>
        <end position="96"/>
    </location>
</feature>
<dbReference type="Pfam" id="PF00032">
    <property type="entry name" value="Cytochrom_B_C"/>
    <property type="match status" value="1"/>
</dbReference>
<dbReference type="InterPro" id="IPR005798">
    <property type="entry name" value="Cyt_b/b6_C"/>
</dbReference>
<keyword evidence="13" id="KW-1185">Reference proteome</keyword>
<organism evidence="12 13">
    <name type="scientific">Desulfitobacterium dichloroeliminans (strain LMG P-21439 / DCA1)</name>
    <dbReference type="NCBI Taxonomy" id="871963"/>
    <lineage>
        <taxon>Bacteria</taxon>
        <taxon>Bacillati</taxon>
        <taxon>Bacillota</taxon>
        <taxon>Clostridia</taxon>
        <taxon>Eubacteriales</taxon>
        <taxon>Desulfitobacteriaceae</taxon>
        <taxon>Desulfitobacterium</taxon>
    </lineage>
</organism>
<comment type="subcellular location">
    <subcellularLocation>
        <location evidence="1">Membrane</location>
        <topology evidence="1">Multi-pass membrane protein</topology>
    </subcellularLocation>
</comment>
<dbReference type="InterPro" id="IPR036150">
    <property type="entry name" value="Cyt_b/b6_C_sf"/>
</dbReference>
<name>L0F3T6_DESDL</name>
<evidence type="ECO:0000256" key="6">
    <source>
        <dbReference type="ARBA" id="ARBA00022982"/>
    </source>
</evidence>
<evidence type="ECO:0000313" key="13">
    <source>
        <dbReference type="Proteomes" id="UP000010797"/>
    </source>
</evidence>
<dbReference type="eggNOG" id="COG1290">
    <property type="taxonomic scope" value="Bacteria"/>
</dbReference>
<protein>
    <submittedName>
        <fullName evidence="12">Cytochrome b subunit of the bc complex</fullName>
    </submittedName>
</protein>
<keyword evidence="4 10" id="KW-0812">Transmembrane</keyword>
<reference evidence="13" key="1">
    <citation type="submission" date="2012-02" db="EMBL/GenBank/DDBJ databases">
        <title>Complete sequence of Desulfitobacterium dichloroeliminans LMG P-21439.</title>
        <authorList>
            <person name="Lucas S."/>
            <person name="Han J."/>
            <person name="Lapidus A."/>
            <person name="Cheng J.-F."/>
            <person name="Goodwin L."/>
            <person name="Pitluck S."/>
            <person name="Peters L."/>
            <person name="Ovchinnikova G."/>
            <person name="Teshima H."/>
            <person name="Detter J.C."/>
            <person name="Han C."/>
            <person name="Tapia R."/>
            <person name="Land M."/>
            <person name="Hauser L."/>
            <person name="Kyrpides N."/>
            <person name="Ivanova N."/>
            <person name="Pagani I."/>
            <person name="Kruse T."/>
            <person name="de Vos W.M."/>
            <person name="Boon N."/>
            <person name="Smidt H."/>
            <person name="Woyke T."/>
        </authorList>
    </citation>
    <scope>NUCLEOTIDE SEQUENCE [LARGE SCALE GENOMIC DNA]</scope>
    <source>
        <strain evidence="13">LMG P-21439 / DCA1</strain>
    </source>
</reference>
<evidence type="ECO:0000256" key="4">
    <source>
        <dbReference type="ARBA" id="ARBA00022692"/>
    </source>
</evidence>
<dbReference type="Proteomes" id="UP000010797">
    <property type="component" value="Chromosome"/>
</dbReference>
<evidence type="ECO:0000256" key="8">
    <source>
        <dbReference type="ARBA" id="ARBA00023004"/>
    </source>
</evidence>
<evidence type="ECO:0000256" key="7">
    <source>
        <dbReference type="ARBA" id="ARBA00022989"/>
    </source>
</evidence>
<feature type="transmembrane region" description="Helical" evidence="10">
    <location>
        <begin position="108"/>
        <end position="129"/>
    </location>
</feature>
<feature type="transmembrane region" description="Helical" evidence="10">
    <location>
        <begin position="20"/>
        <end position="41"/>
    </location>
</feature>
<evidence type="ECO:0000256" key="9">
    <source>
        <dbReference type="ARBA" id="ARBA00023136"/>
    </source>
</evidence>
<keyword evidence="2" id="KW-0813">Transport</keyword>
<dbReference type="GO" id="GO:0009055">
    <property type="term" value="F:electron transfer activity"/>
    <property type="evidence" value="ECO:0007669"/>
    <property type="project" value="InterPro"/>
</dbReference>
<dbReference type="SUPFAM" id="SSF81648">
    <property type="entry name" value="a domain/subunit of cytochrome bc1 complex (Ubiquinol-cytochrome c reductase)"/>
    <property type="match status" value="1"/>
</dbReference>
<dbReference type="OrthoDB" id="2380469at2"/>
<keyword evidence="6" id="KW-0249">Electron transport</keyword>
<dbReference type="KEGG" id="ddl:Desdi_0165"/>
<accession>L0F3T6</accession>
<dbReference type="EMBL" id="CP003344">
    <property type="protein sequence ID" value="AGA67725.1"/>
    <property type="molecule type" value="Genomic_DNA"/>
</dbReference>
<gene>
    <name evidence="12" type="ordered locus">Desdi_0165</name>
</gene>
<dbReference type="GO" id="GO:0046872">
    <property type="term" value="F:metal ion binding"/>
    <property type="evidence" value="ECO:0007669"/>
    <property type="project" value="UniProtKB-KW"/>
</dbReference>
<feature type="domain" description="Cytochrome b/b6 C-terminal region profile" evidence="11">
    <location>
        <begin position="5"/>
        <end position="131"/>
    </location>
</feature>
<proteinExistence type="predicted"/>